<dbReference type="CDD" id="cd04301">
    <property type="entry name" value="NAT_SF"/>
    <property type="match status" value="1"/>
</dbReference>
<dbReference type="PANTHER" id="PTHR13355">
    <property type="entry name" value="GLUCOSAMINE 6-PHOSPHATE N-ACETYLTRANSFERASE"/>
    <property type="match status" value="1"/>
</dbReference>
<dbReference type="EMBL" id="PGCK01000007">
    <property type="protein sequence ID" value="MCD1295249.1"/>
    <property type="molecule type" value="Genomic_DNA"/>
</dbReference>
<dbReference type="InterPro" id="IPR000182">
    <property type="entry name" value="GNAT_dom"/>
</dbReference>
<comment type="caution">
    <text evidence="2">The sequence shown here is derived from an EMBL/GenBank/DDBJ whole genome shotgun (WGS) entry which is preliminary data.</text>
</comment>
<dbReference type="RefSeq" id="WP_230742101.1">
    <property type="nucleotide sequence ID" value="NZ_PGCK01000007.1"/>
</dbReference>
<dbReference type="Gene3D" id="3.40.630.30">
    <property type="match status" value="1"/>
</dbReference>
<dbReference type="PROSITE" id="PS51186">
    <property type="entry name" value="GNAT"/>
    <property type="match status" value="1"/>
</dbReference>
<dbReference type="Proteomes" id="UP001320159">
    <property type="component" value="Unassembled WGS sequence"/>
</dbReference>
<dbReference type="Pfam" id="PF00583">
    <property type="entry name" value="Acetyltransf_1"/>
    <property type="match status" value="1"/>
</dbReference>
<dbReference type="AlphaFoldDB" id="A0AAP2RCY4"/>
<evidence type="ECO:0000259" key="1">
    <source>
        <dbReference type="PROSITE" id="PS51186"/>
    </source>
</evidence>
<dbReference type="InterPro" id="IPR039143">
    <property type="entry name" value="GNPNAT1-like"/>
</dbReference>
<gene>
    <name evidence="2" type="ORF">CUJ83_09585</name>
</gene>
<name>A0AAP2RCY4_9EURY</name>
<feature type="domain" description="N-acetyltransferase" evidence="1">
    <location>
        <begin position="14"/>
        <end position="191"/>
    </location>
</feature>
<reference evidence="2 3" key="1">
    <citation type="submission" date="2017-11" db="EMBL/GenBank/DDBJ databases">
        <title>Isolation and Characterization of Family Methanocellaceae Species from Potential Methane Hydrate Area Offshore Southwestern Taiwan.</title>
        <authorList>
            <person name="Zhang W.-L."/>
            <person name="Chen W.-C."/>
            <person name="Lai M.-C."/>
            <person name="Chen S.-C."/>
        </authorList>
    </citation>
    <scope>NUCLEOTIDE SEQUENCE [LARGE SCALE GENOMIC DNA]</scope>
    <source>
        <strain evidence="2 3">CWC-04</strain>
    </source>
</reference>
<dbReference type="InterPro" id="IPR016181">
    <property type="entry name" value="Acyl_CoA_acyltransferase"/>
</dbReference>
<organism evidence="2 3">
    <name type="scientific">Methanooceanicella nereidis</name>
    <dbReference type="NCBI Taxonomy" id="2052831"/>
    <lineage>
        <taxon>Archaea</taxon>
        <taxon>Methanobacteriati</taxon>
        <taxon>Methanobacteriota</taxon>
        <taxon>Stenosarchaea group</taxon>
        <taxon>Methanomicrobia</taxon>
        <taxon>Methanocellales</taxon>
        <taxon>Methanocellaceae</taxon>
        <taxon>Methanooceanicella</taxon>
    </lineage>
</organism>
<evidence type="ECO:0000313" key="2">
    <source>
        <dbReference type="EMBL" id="MCD1295249.1"/>
    </source>
</evidence>
<protein>
    <submittedName>
        <fullName evidence="2">N-acetyltransferase</fullName>
    </submittedName>
</protein>
<sequence length="321" mass="36324">MEDNLSNEYSGKDTKIRYARLDDASAICNIHRSHIDSWYRLFDGKRYETGYESMTLSERCGTGGPWMSVETCSIHLNNLILRRHYPIVFEHRGSLLGEMELFISREGSTFGKNAHIGLLYVKKGHTRKGIGRALVDKAIDIARENACDTVTVSSGMSTEGFYESCGFKKTSALGEVRIKTRDHDVDIRSLKAPVNIQSFVWGKEMRPGRYQSSAYHIFEMHDNIALPVYANISRQNIYYEVNGKSSAVSCLTYDTTPPKTIFFGWTDGATLAEMLLSSLTILHKRGVETAHTIMTMEEHESISDKIESDVTGLRSMMLYRL</sequence>
<evidence type="ECO:0000313" key="3">
    <source>
        <dbReference type="Proteomes" id="UP001320159"/>
    </source>
</evidence>
<proteinExistence type="predicted"/>
<dbReference type="GO" id="GO:0008080">
    <property type="term" value="F:N-acetyltransferase activity"/>
    <property type="evidence" value="ECO:0007669"/>
    <property type="project" value="TreeGrafter"/>
</dbReference>
<accession>A0AAP2RCY4</accession>
<dbReference type="SUPFAM" id="SSF55729">
    <property type="entry name" value="Acyl-CoA N-acyltransferases (Nat)"/>
    <property type="match status" value="1"/>
</dbReference>
<keyword evidence="3" id="KW-1185">Reference proteome</keyword>